<dbReference type="Pfam" id="PF13298">
    <property type="entry name" value="LigD_N"/>
    <property type="match status" value="1"/>
</dbReference>
<feature type="domain" description="ATP-dependent DNA ligase family profile" evidence="22">
    <location>
        <begin position="225"/>
        <end position="395"/>
    </location>
</feature>
<dbReference type="InterPro" id="IPR014143">
    <property type="entry name" value="NHEJ_ligase_prk"/>
</dbReference>
<accession>A0A2S9YXS3</accession>
<dbReference type="GO" id="GO:0046872">
    <property type="term" value="F:metal ion binding"/>
    <property type="evidence" value="ECO:0007669"/>
    <property type="project" value="UniProtKB-KW"/>
</dbReference>
<evidence type="ECO:0000256" key="7">
    <source>
        <dbReference type="ARBA" id="ARBA00022723"/>
    </source>
</evidence>
<evidence type="ECO:0000259" key="22">
    <source>
        <dbReference type="Pfam" id="PF01068"/>
    </source>
</evidence>
<feature type="compositionally biased region" description="Basic and acidic residues" evidence="21">
    <location>
        <begin position="1"/>
        <end position="14"/>
    </location>
</feature>
<evidence type="ECO:0000259" key="24">
    <source>
        <dbReference type="Pfam" id="PF13298"/>
    </source>
</evidence>
<dbReference type="Pfam" id="PF04679">
    <property type="entry name" value="DNA_ligase_A_C"/>
    <property type="match status" value="1"/>
</dbReference>
<comment type="catalytic activity">
    <reaction evidence="20">
        <text>ATP + (deoxyribonucleotide)n-3'-hydroxyl + 5'-phospho-(deoxyribonucleotide)m = (deoxyribonucleotide)n+m + AMP + diphosphate.</text>
        <dbReference type="EC" id="6.5.1.1"/>
    </reaction>
</comment>
<sequence length="831" mass="91335">MAKLDAYDRKRDFESTPEPRPTLPEQSPARGPLLFVIQRHDARRRHYDLRLEHGGVLWSWAVPKGPSLVPGKRRLAVQTEDHPLDYADFEGTIPAGEYGGGSVLVWDHGTWAPEGDPAEDFERGRLRFTLHGTKLGGGWRLVRTKDAKSWLLIKSRDEFGRPEASAEIVEEQPLSALSGRSIEQVTRDSRLGGVVEQISTIGEPASPPPTLSPALATATDQVPTGSEWLHELKLDGYRLLAHVRNDEVRLRTRGGEDWTARLPRLAQALRDPAFADSVVDGELCTLGPDGVTRFELLQDALANGRDQHLVYYLFDLPFAAGHDLRGAPLIERKRVLRGLLDGAAPDRSLRFCDHVQGHGPDVFARACALGAEGVVSKRASSPYESRRSHAWRKIKCGRRRTVIVGGFTPPQGLRRHFGALLVGSYDAAGRLLYRGKVGAGFSDSTLAQIHAQLERLRQDQPPFDDPPSPREVRGVTWVAPSLVIEVEYGELTAAGKLRHGRFIGIHGPEPKPDATQMSKSKSKPKPKSAEQLAVRLTHPEKLLYPDLGLRKRDVADYLMQIAEWMLPHVRDRPLTMVRCPDGVDGDCFYQKHAMAGLPDTVSRARVRDSDGAQISYPCVTDALGLVGLVQMSVLELHVWGARVDAIEHPDRLVFDLDPDLELGFDRVVDAAIEIRDRLAELGLVSFVKTTGGKGLHVVAPIEPRHDFEHAKAFCRAFAQRLAADAPQRYTAVAAKSARRGKIFVDYLRNGRGATSVAAYSMRAKPGALVSTPLAWDELSPELRPAAFSIMSVPDRLASLSADPWGALASTSQVIEASACEAVGLDTDCEPS</sequence>
<dbReference type="CDD" id="cd04861">
    <property type="entry name" value="LigD_Pol_like"/>
    <property type="match status" value="1"/>
</dbReference>
<dbReference type="RefSeq" id="WP_146157219.1">
    <property type="nucleotide sequence ID" value="NZ_PVNL01000010.1"/>
</dbReference>
<dbReference type="CDD" id="cd07906">
    <property type="entry name" value="Adenylation_DNA_ligase_LigD_LigC"/>
    <property type="match status" value="1"/>
</dbReference>
<evidence type="ECO:0000313" key="26">
    <source>
        <dbReference type="EMBL" id="PRQ09896.1"/>
    </source>
</evidence>
<dbReference type="Pfam" id="PF21686">
    <property type="entry name" value="LigD_Prim-Pol"/>
    <property type="match status" value="1"/>
</dbReference>
<keyword evidence="3 26" id="KW-0436">Ligase</keyword>
<evidence type="ECO:0000256" key="16">
    <source>
        <dbReference type="ARBA" id="ARBA00023204"/>
    </source>
</evidence>
<feature type="region of interest" description="Disordered" evidence="21">
    <location>
        <begin position="504"/>
        <end position="531"/>
    </location>
</feature>
<dbReference type="InterPro" id="IPR052171">
    <property type="entry name" value="NHEJ_LigD"/>
</dbReference>
<keyword evidence="16" id="KW-0234">DNA repair</keyword>
<reference evidence="26 27" key="1">
    <citation type="submission" date="2018-03" db="EMBL/GenBank/DDBJ databases">
        <title>Draft Genome Sequences of the Obligatory Marine Myxobacteria Enhygromyxa salina SWB007.</title>
        <authorList>
            <person name="Poehlein A."/>
            <person name="Moghaddam J.A."/>
            <person name="Harms H."/>
            <person name="Alanjari M."/>
            <person name="Koenig G.M."/>
            <person name="Daniel R."/>
            <person name="Schaeberle T.F."/>
        </authorList>
    </citation>
    <scope>NUCLEOTIDE SEQUENCE [LARGE SCALE GENOMIC DNA]</scope>
    <source>
        <strain evidence="26 27">SWB007</strain>
    </source>
</reference>
<keyword evidence="18" id="KW-0511">Multifunctional enzyme</keyword>
<dbReference type="PANTHER" id="PTHR42705">
    <property type="entry name" value="BIFUNCTIONAL NON-HOMOLOGOUS END JOINING PROTEIN LIGD"/>
    <property type="match status" value="1"/>
</dbReference>
<organism evidence="26 27">
    <name type="scientific">Enhygromyxa salina</name>
    <dbReference type="NCBI Taxonomy" id="215803"/>
    <lineage>
        <taxon>Bacteria</taxon>
        <taxon>Pseudomonadati</taxon>
        <taxon>Myxococcota</taxon>
        <taxon>Polyangia</taxon>
        <taxon>Nannocystales</taxon>
        <taxon>Nannocystaceae</taxon>
        <taxon>Enhygromyxa</taxon>
    </lineage>
</organism>
<dbReference type="EMBL" id="PVNL01000010">
    <property type="protein sequence ID" value="PRQ09896.1"/>
    <property type="molecule type" value="Genomic_DNA"/>
</dbReference>
<dbReference type="GO" id="GO:0003887">
    <property type="term" value="F:DNA-directed DNA polymerase activity"/>
    <property type="evidence" value="ECO:0007669"/>
    <property type="project" value="UniProtKB-KW"/>
</dbReference>
<dbReference type="InterPro" id="IPR012309">
    <property type="entry name" value="DNA_ligase_ATP-dep_C"/>
</dbReference>
<evidence type="ECO:0000256" key="2">
    <source>
        <dbReference type="ARBA" id="ARBA00012727"/>
    </source>
</evidence>
<dbReference type="Gene3D" id="3.30.470.30">
    <property type="entry name" value="DNA ligase/mRNA capping enzyme"/>
    <property type="match status" value="1"/>
</dbReference>
<feature type="domain" description="DNA ligase ATP-dependent C-terminal" evidence="23">
    <location>
        <begin position="414"/>
        <end position="505"/>
    </location>
</feature>
<dbReference type="Gene3D" id="3.90.920.10">
    <property type="entry name" value="DNA primase, PRIM domain"/>
    <property type="match status" value="1"/>
</dbReference>
<evidence type="ECO:0000259" key="23">
    <source>
        <dbReference type="Pfam" id="PF04679"/>
    </source>
</evidence>
<evidence type="ECO:0000259" key="25">
    <source>
        <dbReference type="Pfam" id="PF21686"/>
    </source>
</evidence>
<dbReference type="GO" id="GO:0006281">
    <property type="term" value="P:DNA repair"/>
    <property type="evidence" value="ECO:0007669"/>
    <property type="project" value="UniProtKB-KW"/>
</dbReference>
<proteinExistence type="predicted"/>
<dbReference type="NCBIfam" id="TIGR02777">
    <property type="entry name" value="LigD_PE_dom"/>
    <property type="match status" value="1"/>
</dbReference>
<evidence type="ECO:0000256" key="19">
    <source>
        <dbReference type="ARBA" id="ARBA00029943"/>
    </source>
</evidence>
<keyword evidence="10" id="KW-0378">Hydrolase</keyword>
<keyword evidence="6" id="KW-0540">Nuclease</keyword>
<dbReference type="GO" id="GO:0004527">
    <property type="term" value="F:exonuclease activity"/>
    <property type="evidence" value="ECO:0007669"/>
    <property type="project" value="UniProtKB-KW"/>
</dbReference>
<dbReference type="AlphaFoldDB" id="A0A2S9YXS3"/>
<keyword evidence="17" id="KW-0464">Manganese</keyword>
<evidence type="ECO:0000256" key="3">
    <source>
        <dbReference type="ARBA" id="ARBA00022598"/>
    </source>
</evidence>
<dbReference type="SUPFAM" id="SSF56091">
    <property type="entry name" value="DNA ligase/mRNA capping enzyme, catalytic domain"/>
    <property type="match status" value="1"/>
</dbReference>
<dbReference type="GO" id="GO:0006310">
    <property type="term" value="P:DNA recombination"/>
    <property type="evidence" value="ECO:0007669"/>
    <property type="project" value="UniProtKB-KW"/>
</dbReference>
<keyword evidence="5" id="KW-0548">Nucleotidyltransferase</keyword>
<keyword evidence="7" id="KW-0479">Metal-binding</keyword>
<dbReference type="GO" id="GO:0005524">
    <property type="term" value="F:ATP binding"/>
    <property type="evidence" value="ECO:0007669"/>
    <property type="project" value="UniProtKB-KW"/>
</dbReference>
<evidence type="ECO:0000256" key="6">
    <source>
        <dbReference type="ARBA" id="ARBA00022722"/>
    </source>
</evidence>
<evidence type="ECO:0000256" key="18">
    <source>
        <dbReference type="ARBA" id="ARBA00023268"/>
    </source>
</evidence>
<evidence type="ECO:0000313" key="27">
    <source>
        <dbReference type="Proteomes" id="UP000238823"/>
    </source>
</evidence>
<evidence type="ECO:0000256" key="17">
    <source>
        <dbReference type="ARBA" id="ARBA00023211"/>
    </source>
</evidence>
<dbReference type="CDD" id="cd07971">
    <property type="entry name" value="OBF_DNA_ligase_LigD"/>
    <property type="match status" value="1"/>
</dbReference>
<evidence type="ECO:0000256" key="10">
    <source>
        <dbReference type="ARBA" id="ARBA00022801"/>
    </source>
</evidence>
<evidence type="ECO:0000256" key="21">
    <source>
        <dbReference type="SAM" id="MobiDB-lite"/>
    </source>
</evidence>
<dbReference type="GO" id="GO:0003677">
    <property type="term" value="F:DNA binding"/>
    <property type="evidence" value="ECO:0007669"/>
    <property type="project" value="UniProtKB-KW"/>
</dbReference>
<evidence type="ECO:0000256" key="8">
    <source>
        <dbReference type="ARBA" id="ARBA00022741"/>
    </source>
</evidence>
<evidence type="ECO:0000256" key="11">
    <source>
        <dbReference type="ARBA" id="ARBA00022839"/>
    </source>
</evidence>
<evidence type="ECO:0000256" key="20">
    <source>
        <dbReference type="ARBA" id="ARBA00034003"/>
    </source>
</evidence>
<gene>
    <name evidence="26" type="ORF">ENSA7_03770</name>
</gene>
<keyword evidence="8" id="KW-0547">Nucleotide-binding</keyword>
<evidence type="ECO:0000256" key="15">
    <source>
        <dbReference type="ARBA" id="ARBA00023172"/>
    </source>
</evidence>
<evidence type="ECO:0000256" key="4">
    <source>
        <dbReference type="ARBA" id="ARBA00022679"/>
    </source>
</evidence>
<dbReference type="OrthoDB" id="9802472at2"/>
<dbReference type="Proteomes" id="UP000238823">
    <property type="component" value="Unassembled WGS sequence"/>
</dbReference>
<dbReference type="GO" id="GO:0003910">
    <property type="term" value="F:DNA ligase (ATP) activity"/>
    <property type="evidence" value="ECO:0007669"/>
    <property type="project" value="UniProtKB-EC"/>
</dbReference>
<evidence type="ECO:0000256" key="13">
    <source>
        <dbReference type="ARBA" id="ARBA00022932"/>
    </source>
</evidence>
<keyword evidence="13" id="KW-0239">DNA-directed DNA polymerase</keyword>
<evidence type="ECO:0000256" key="14">
    <source>
        <dbReference type="ARBA" id="ARBA00023125"/>
    </source>
</evidence>
<keyword evidence="14" id="KW-0238">DNA-binding</keyword>
<dbReference type="NCBIfam" id="TIGR02776">
    <property type="entry name" value="NHEJ_ligase_prk"/>
    <property type="match status" value="1"/>
</dbReference>
<feature type="domain" description="DNA ligase D 3'-phosphoesterase" evidence="24">
    <location>
        <begin position="38"/>
        <end position="143"/>
    </location>
</feature>
<name>A0A2S9YXS3_9BACT</name>
<evidence type="ECO:0000256" key="12">
    <source>
        <dbReference type="ARBA" id="ARBA00022840"/>
    </source>
</evidence>
<keyword evidence="15" id="KW-0233">DNA recombination</keyword>
<feature type="region of interest" description="Disordered" evidence="21">
    <location>
        <begin position="1"/>
        <end position="31"/>
    </location>
</feature>
<dbReference type="InterPro" id="IPR014145">
    <property type="entry name" value="LigD_pol_dom"/>
</dbReference>
<dbReference type="Pfam" id="PF01068">
    <property type="entry name" value="DNA_ligase_A_M"/>
    <property type="match status" value="1"/>
</dbReference>
<comment type="cofactor">
    <cofactor evidence="1">
        <name>Mn(2+)</name>
        <dbReference type="ChEBI" id="CHEBI:29035"/>
    </cofactor>
</comment>
<evidence type="ECO:0000256" key="5">
    <source>
        <dbReference type="ARBA" id="ARBA00022695"/>
    </source>
</evidence>
<feature type="domain" description="DNA ligase D polymerase" evidence="25">
    <location>
        <begin position="551"/>
        <end position="804"/>
    </location>
</feature>
<dbReference type="InterPro" id="IPR014146">
    <property type="entry name" value="LigD_ligase_dom"/>
</dbReference>
<dbReference type="NCBIfam" id="TIGR02779">
    <property type="entry name" value="NHEJ_ligase_lig"/>
    <property type="match status" value="1"/>
</dbReference>
<dbReference type="NCBIfam" id="TIGR02778">
    <property type="entry name" value="ligD_pol"/>
    <property type="match status" value="1"/>
</dbReference>
<dbReference type="InterPro" id="IPR014144">
    <property type="entry name" value="LigD_PE_domain"/>
</dbReference>
<keyword evidence="4" id="KW-0808">Transferase</keyword>
<evidence type="ECO:0000256" key="9">
    <source>
        <dbReference type="ARBA" id="ARBA00022763"/>
    </source>
</evidence>
<comment type="caution">
    <text evidence="26">The sequence shown here is derived from an EMBL/GenBank/DDBJ whole genome shotgun (WGS) entry which is preliminary data.</text>
</comment>
<dbReference type="Gene3D" id="3.30.1490.70">
    <property type="match status" value="1"/>
</dbReference>
<keyword evidence="12" id="KW-0067">ATP-binding</keyword>
<dbReference type="InterPro" id="IPR012310">
    <property type="entry name" value="DNA_ligase_ATP-dep_cent"/>
</dbReference>
<protein>
    <recommendedName>
        <fullName evidence="2">DNA ligase (ATP)</fullName>
        <ecNumber evidence="2">6.5.1.1</ecNumber>
    </recommendedName>
    <alternativeName>
        <fullName evidence="19">NHEJ DNA polymerase</fullName>
    </alternativeName>
</protein>
<dbReference type="Gene3D" id="2.40.50.140">
    <property type="entry name" value="Nucleic acid-binding proteins"/>
    <property type="match status" value="1"/>
</dbReference>
<dbReference type="EC" id="6.5.1.1" evidence="2"/>
<dbReference type="PANTHER" id="PTHR42705:SF2">
    <property type="entry name" value="BIFUNCTIONAL NON-HOMOLOGOUS END JOINING PROTEIN LIGD"/>
    <property type="match status" value="1"/>
</dbReference>
<dbReference type="SUPFAM" id="SSF50249">
    <property type="entry name" value="Nucleic acid-binding proteins"/>
    <property type="match status" value="1"/>
</dbReference>
<keyword evidence="11" id="KW-0269">Exonuclease</keyword>
<evidence type="ECO:0000256" key="1">
    <source>
        <dbReference type="ARBA" id="ARBA00001936"/>
    </source>
</evidence>
<dbReference type="InterPro" id="IPR012340">
    <property type="entry name" value="NA-bd_OB-fold"/>
</dbReference>
<keyword evidence="9" id="KW-0227">DNA damage</keyword>